<reference evidence="2" key="1">
    <citation type="submission" date="2021-02" db="EMBL/GenBank/DDBJ databases">
        <authorList>
            <person name="Nowell W R."/>
        </authorList>
    </citation>
    <scope>NUCLEOTIDE SEQUENCE</scope>
</reference>
<feature type="compositionally biased region" description="Acidic residues" evidence="1">
    <location>
        <begin position="40"/>
        <end position="49"/>
    </location>
</feature>
<evidence type="ECO:0000313" key="5">
    <source>
        <dbReference type="Proteomes" id="UP000663866"/>
    </source>
</evidence>
<dbReference type="Proteomes" id="UP000663856">
    <property type="component" value="Unassembled WGS sequence"/>
</dbReference>
<comment type="caution">
    <text evidence="2">The sequence shown here is derived from an EMBL/GenBank/DDBJ whole genome shotgun (WGS) entry which is preliminary data.</text>
</comment>
<evidence type="ECO:0000313" key="2">
    <source>
        <dbReference type="EMBL" id="CAF2193013.1"/>
    </source>
</evidence>
<dbReference type="EMBL" id="CAJOBG010004559">
    <property type="protein sequence ID" value="CAF4115989.1"/>
    <property type="molecule type" value="Genomic_DNA"/>
</dbReference>
<accession>A0A816Z6V2</accession>
<dbReference type="EMBL" id="CAJNRF010016342">
    <property type="protein sequence ID" value="CAF2193013.1"/>
    <property type="molecule type" value="Genomic_DNA"/>
</dbReference>
<organism evidence="2 4">
    <name type="scientific">Rotaria magnacalcarata</name>
    <dbReference type="NCBI Taxonomy" id="392030"/>
    <lineage>
        <taxon>Eukaryota</taxon>
        <taxon>Metazoa</taxon>
        <taxon>Spiralia</taxon>
        <taxon>Gnathifera</taxon>
        <taxon>Rotifera</taxon>
        <taxon>Eurotatoria</taxon>
        <taxon>Bdelloidea</taxon>
        <taxon>Philodinida</taxon>
        <taxon>Philodinidae</taxon>
        <taxon>Rotaria</taxon>
    </lineage>
</organism>
<proteinExistence type="predicted"/>
<evidence type="ECO:0000313" key="4">
    <source>
        <dbReference type="Proteomes" id="UP000663856"/>
    </source>
</evidence>
<gene>
    <name evidence="3" type="ORF">OVN521_LOCUS21698</name>
    <name evidence="2" type="ORF">WKI299_LOCUS34080</name>
</gene>
<dbReference type="Proteomes" id="UP000663866">
    <property type="component" value="Unassembled WGS sequence"/>
</dbReference>
<evidence type="ECO:0000256" key="1">
    <source>
        <dbReference type="SAM" id="MobiDB-lite"/>
    </source>
</evidence>
<evidence type="ECO:0000313" key="3">
    <source>
        <dbReference type="EMBL" id="CAF4115989.1"/>
    </source>
</evidence>
<dbReference type="AlphaFoldDB" id="A0A816Z6V2"/>
<protein>
    <submittedName>
        <fullName evidence="2">Uncharacterized protein</fullName>
    </submittedName>
</protein>
<sequence length="129" mass="14352">MPSTLVKILKSDNVVSSSVVHKNTDIDEVESNTTTSSEDFGTDESDSSDNIDSTNINQEKSKNHKKNSTIKTKSLIRSMSTLAVNVDSPLLSPALNIKINSLDLPHDRRCRQESLNQLKQLILDTRQKN</sequence>
<name>A0A816Z6V2_9BILA</name>
<feature type="region of interest" description="Disordered" evidence="1">
    <location>
        <begin position="20"/>
        <end position="72"/>
    </location>
</feature>
<keyword evidence="5" id="KW-1185">Reference proteome</keyword>